<reference evidence="1 2" key="1">
    <citation type="submission" date="2019-03" db="EMBL/GenBank/DDBJ databases">
        <title>Draft genome sequences of novel Actinobacteria.</title>
        <authorList>
            <person name="Sahin N."/>
            <person name="Ay H."/>
            <person name="Saygin H."/>
        </authorList>
    </citation>
    <scope>NUCLEOTIDE SEQUENCE [LARGE SCALE GENOMIC DNA]</scope>
    <source>
        <strain evidence="1 2">H3C3</strain>
    </source>
</reference>
<protein>
    <submittedName>
        <fullName evidence="1">Uncharacterized protein</fullName>
    </submittedName>
</protein>
<organism evidence="1 2">
    <name type="scientific">Actinomadura rubrisoli</name>
    <dbReference type="NCBI Taxonomy" id="2530368"/>
    <lineage>
        <taxon>Bacteria</taxon>
        <taxon>Bacillati</taxon>
        <taxon>Actinomycetota</taxon>
        <taxon>Actinomycetes</taxon>
        <taxon>Streptosporangiales</taxon>
        <taxon>Thermomonosporaceae</taxon>
        <taxon>Actinomadura</taxon>
    </lineage>
</organism>
<evidence type="ECO:0000313" key="1">
    <source>
        <dbReference type="EMBL" id="TDD63994.1"/>
    </source>
</evidence>
<sequence>MAHDAARARAVSVRLRRIAACRPLHRLLVIVGLLFAGWLLGGAAHADEIPDVPSRLVEKAPLVGQAVDGVKPIGGVVQTVEKKAPRAEVSLPVAPVSSAASRVVRPKAPVVRPQHSEHVRGHVRPLRQHHRVVPRVYKVSRATTSKAPVVKHRPVPLPAPAKTDTHSAAGVLSVFGASTGLPGVPSWGPALPKVSRPRALGVLPPAVRTAADEPSFAPD</sequence>
<keyword evidence="2" id="KW-1185">Reference proteome</keyword>
<accession>A0A4R5A068</accession>
<dbReference type="AlphaFoldDB" id="A0A4R5A068"/>
<dbReference type="OrthoDB" id="3483937at2"/>
<name>A0A4R5A068_9ACTN</name>
<gene>
    <name evidence="1" type="ORF">E1298_42820</name>
</gene>
<dbReference type="RefSeq" id="WP_131903112.1">
    <property type="nucleotide sequence ID" value="NZ_SMKU01000459.1"/>
</dbReference>
<evidence type="ECO:0000313" key="2">
    <source>
        <dbReference type="Proteomes" id="UP000294513"/>
    </source>
</evidence>
<comment type="caution">
    <text evidence="1">The sequence shown here is derived from an EMBL/GenBank/DDBJ whole genome shotgun (WGS) entry which is preliminary data.</text>
</comment>
<proteinExistence type="predicted"/>
<dbReference type="Proteomes" id="UP000294513">
    <property type="component" value="Unassembled WGS sequence"/>
</dbReference>
<dbReference type="EMBL" id="SMKU01000459">
    <property type="protein sequence ID" value="TDD63994.1"/>
    <property type="molecule type" value="Genomic_DNA"/>
</dbReference>